<comment type="caution">
    <text evidence="2">The sequence shown here is derived from an EMBL/GenBank/DDBJ whole genome shotgun (WGS) entry which is preliminary data.</text>
</comment>
<reference evidence="3" key="1">
    <citation type="submission" date="2017-03" db="EMBL/GenBank/DDBJ databases">
        <title>Genomes of endolithic fungi from Antarctica.</title>
        <authorList>
            <person name="Coleine C."/>
            <person name="Masonjones S."/>
            <person name="Stajich J.E."/>
        </authorList>
    </citation>
    <scope>NUCLEOTIDE SEQUENCE [LARGE SCALE GENOMIC DNA]</scope>
    <source>
        <strain evidence="3">CCFEE 5527</strain>
    </source>
</reference>
<feature type="compositionally biased region" description="Basic and acidic residues" evidence="1">
    <location>
        <begin position="169"/>
        <end position="180"/>
    </location>
</feature>
<feature type="compositionally biased region" description="Basic and acidic residues" evidence="1">
    <location>
        <begin position="189"/>
        <end position="206"/>
    </location>
</feature>
<dbReference type="AlphaFoldDB" id="A0A1V8T5K9"/>
<feature type="compositionally biased region" description="Basic and acidic residues" evidence="1">
    <location>
        <begin position="426"/>
        <end position="437"/>
    </location>
</feature>
<evidence type="ECO:0000313" key="3">
    <source>
        <dbReference type="Proteomes" id="UP000192596"/>
    </source>
</evidence>
<keyword evidence="3" id="KW-1185">Reference proteome</keyword>
<feature type="region of interest" description="Disordered" evidence="1">
    <location>
        <begin position="228"/>
        <end position="248"/>
    </location>
</feature>
<dbReference type="Proteomes" id="UP000192596">
    <property type="component" value="Unassembled WGS sequence"/>
</dbReference>
<evidence type="ECO:0000256" key="1">
    <source>
        <dbReference type="SAM" id="MobiDB-lite"/>
    </source>
</evidence>
<protein>
    <recommendedName>
        <fullName evidence="4">Stc1 domain-containing protein</fullName>
    </recommendedName>
</protein>
<feature type="region of interest" description="Disordered" evidence="1">
    <location>
        <begin position="159"/>
        <end position="210"/>
    </location>
</feature>
<sequence length="437" mass="47765">MCPGPDPKKTCPNCGADKPLNEFPPDADTLVEHFRRDPRMKSGYKTKCKDCVKESDASKPTLPSGSRRICKGACGEDKPIEDYANDKSHPGGYRSKCKACEEGTEAKRVHNKPAKIPMPPGTLKTCKGTCGASKPIEDFQSPAPGYCLNSCKACNAPQPGSRKTCKGPRAADKPIEDFRKNGSGGYRPKCKDCMTDQGRSKPKESIPGKIVMPSGRRMKFTLTGSGTAGLATAQPAADDEDEGDDVHSTNPRLAELQRLYSNLFRRPTGANKRYARGVNYWPLSRKEILSRHTELGSSSLSKYDLVRALQRDEVAHGLLPIPRPVHSPYHFLSRDSLEILARSRAFTAFMNAENSRLASEFGEDRALSTQVGDGDAAMLDVDAAQPNINDLAAATDEAHSERLSVSAIDPRLRDFAKKSQSSATRLENDDVHDKVRD</sequence>
<evidence type="ECO:0008006" key="4">
    <source>
        <dbReference type="Google" id="ProtNLM"/>
    </source>
</evidence>
<gene>
    <name evidence="2" type="ORF">B0A48_08490</name>
</gene>
<proteinExistence type="predicted"/>
<dbReference type="InParanoid" id="A0A1V8T5K9"/>
<dbReference type="EMBL" id="NAJO01000016">
    <property type="protein sequence ID" value="OQO06703.1"/>
    <property type="molecule type" value="Genomic_DNA"/>
</dbReference>
<feature type="region of interest" description="Disordered" evidence="1">
    <location>
        <begin position="415"/>
        <end position="437"/>
    </location>
</feature>
<accession>A0A1V8T5K9</accession>
<name>A0A1V8T5K9_9PEZI</name>
<evidence type="ECO:0000313" key="2">
    <source>
        <dbReference type="EMBL" id="OQO06703.1"/>
    </source>
</evidence>
<feature type="region of interest" description="Disordered" evidence="1">
    <location>
        <begin position="1"/>
        <end position="26"/>
    </location>
</feature>
<organism evidence="2 3">
    <name type="scientific">Cryoendolithus antarcticus</name>
    <dbReference type="NCBI Taxonomy" id="1507870"/>
    <lineage>
        <taxon>Eukaryota</taxon>
        <taxon>Fungi</taxon>
        <taxon>Dikarya</taxon>
        <taxon>Ascomycota</taxon>
        <taxon>Pezizomycotina</taxon>
        <taxon>Dothideomycetes</taxon>
        <taxon>Dothideomycetidae</taxon>
        <taxon>Cladosporiales</taxon>
        <taxon>Cladosporiaceae</taxon>
        <taxon>Cryoendolithus</taxon>
    </lineage>
</organism>